<evidence type="ECO:0000313" key="1">
    <source>
        <dbReference type="EMBL" id="KAF0922234.1"/>
    </source>
</evidence>
<keyword evidence="2" id="KW-1185">Reference proteome</keyword>
<reference evidence="1 2" key="1">
    <citation type="submission" date="2019-11" db="EMBL/GenBank/DDBJ databases">
        <title>Whole genome sequence of Oryza granulata.</title>
        <authorList>
            <person name="Li W."/>
        </authorList>
    </citation>
    <scope>NUCLEOTIDE SEQUENCE [LARGE SCALE GENOMIC DNA]</scope>
    <source>
        <strain evidence="2">cv. Menghai</strain>
        <tissue evidence="1">Leaf</tissue>
    </source>
</reference>
<protein>
    <submittedName>
        <fullName evidence="1">Uncharacterized protein</fullName>
    </submittedName>
</protein>
<dbReference type="AlphaFoldDB" id="A0A6G1ECQ5"/>
<evidence type="ECO:0000313" key="2">
    <source>
        <dbReference type="Proteomes" id="UP000479710"/>
    </source>
</evidence>
<accession>A0A6G1ECQ5</accession>
<gene>
    <name evidence="1" type="ORF">E2562_029125</name>
</gene>
<name>A0A6G1ECQ5_9ORYZ</name>
<comment type="caution">
    <text evidence="1">The sequence shown here is derived from an EMBL/GenBank/DDBJ whole genome shotgun (WGS) entry which is preliminary data.</text>
</comment>
<dbReference type="EMBL" id="SPHZ02000004">
    <property type="protein sequence ID" value="KAF0922234.1"/>
    <property type="molecule type" value="Genomic_DNA"/>
</dbReference>
<dbReference type="Proteomes" id="UP000479710">
    <property type="component" value="Unassembled WGS sequence"/>
</dbReference>
<proteinExistence type="predicted"/>
<sequence>MPPSHEASRFSRITLAGKLTKPLHSVPSPSCTVPPSSFSPNFEATAAAVIHAKVLAAATMCLFRTPFKLPPGAPS</sequence>
<organism evidence="1 2">
    <name type="scientific">Oryza meyeriana var. granulata</name>
    <dbReference type="NCBI Taxonomy" id="110450"/>
    <lineage>
        <taxon>Eukaryota</taxon>
        <taxon>Viridiplantae</taxon>
        <taxon>Streptophyta</taxon>
        <taxon>Embryophyta</taxon>
        <taxon>Tracheophyta</taxon>
        <taxon>Spermatophyta</taxon>
        <taxon>Magnoliopsida</taxon>
        <taxon>Liliopsida</taxon>
        <taxon>Poales</taxon>
        <taxon>Poaceae</taxon>
        <taxon>BOP clade</taxon>
        <taxon>Oryzoideae</taxon>
        <taxon>Oryzeae</taxon>
        <taxon>Oryzinae</taxon>
        <taxon>Oryza</taxon>
        <taxon>Oryza meyeriana</taxon>
    </lineage>
</organism>